<reference evidence="2 3" key="1">
    <citation type="journal article" date="2021" name="Int. J. Syst. Evol. Microbiol.">
        <title>Reticulibacter mediterranei gen. nov., sp. nov., within the new family Reticulibacteraceae fam. nov., and Ktedonospora formicarum gen. nov., sp. nov., Ktedonobacter robiniae sp. nov., Dictyobacter formicarum sp. nov. and Dictyobacter arantiisoli sp. nov., belonging to the class Ktedonobacteria.</title>
        <authorList>
            <person name="Yabe S."/>
            <person name="Zheng Y."/>
            <person name="Wang C.M."/>
            <person name="Sakai Y."/>
            <person name="Abe K."/>
            <person name="Yokota A."/>
            <person name="Donadio S."/>
            <person name="Cavaletti L."/>
            <person name="Monciardini P."/>
        </authorList>
    </citation>
    <scope>NUCLEOTIDE SEQUENCE [LARGE SCALE GENOMIC DNA]</scope>
    <source>
        <strain evidence="2 3">SOSP1-30</strain>
    </source>
</reference>
<evidence type="ECO:0000313" key="2">
    <source>
        <dbReference type="EMBL" id="GHO52353.1"/>
    </source>
</evidence>
<feature type="transmembrane region" description="Helical" evidence="1">
    <location>
        <begin position="116"/>
        <end position="135"/>
    </location>
</feature>
<evidence type="ECO:0000256" key="1">
    <source>
        <dbReference type="SAM" id="Phobius"/>
    </source>
</evidence>
<dbReference type="EMBL" id="BNJG01000001">
    <property type="protein sequence ID" value="GHO52353.1"/>
    <property type="molecule type" value="Genomic_DNA"/>
</dbReference>
<evidence type="ECO:0000313" key="3">
    <source>
        <dbReference type="Proteomes" id="UP000654345"/>
    </source>
</evidence>
<feature type="transmembrane region" description="Helical" evidence="1">
    <location>
        <begin position="142"/>
        <end position="160"/>
    </location>
</feature>
<feature type="transmembrane region" description="Helical" evidence="1">
    <location>
        <begin position="166"/>
        <end position="188"/>
    </location>
</feature>
<keyword evidence="1" id="KW-0472">Membrane</keyword>
<gene>
    <name evidence="2" type="ORF">KSB_08280</name>
</gene>
<dbReference type="Proteomes" id="UP000654345">
    <property type="component" value="Unassembled WGS sequence"/>
</dbReference>
<name>A0ABQ3UI54_9CHLR</name>
<comment type="caution">
    <text evidence="2">The sequence shown here is derived from an EMBL/GenBank/DDBJ whole genome shotgun (WGS) entry which is preliminary data.</text>
</comment>
<keyword evidence="1" id="KW-0812">Transmembrane</keyword>
<accession>A0ABQ3UI54</accession>
<keyword evidence="3" id="KW-1185">Reference proteome</keyword>
<dbReference type="RefSeq" id="WP_201369271.1">
    <property type="nucleotide sequence ID" value="NZ_BNJG01000001.1"/>
</dbReference>
<keyword evidence="1" id="KW-1133">Transmembrane helix</keyword>
<evidence type="ECO:0008006" key="4">
    <source>
        <dbReference type="Google" id="ProtNLM"/>
    </source>
</evidence>
<protein>
    <recommendedName>
        <fullName evidence="4">Zinc-ribbon domain-containing protein</fullName>
    </recommendedName>
</protein>
<sequence>MRCEYCGTEIANHTTTCPTCGAHLEPRQRRVSASTQYNQREFEATLNAVASYEEGYQGQPYEEKIVPPRIPRTEARSYGYGPSDPRHRSYPGHQTAYTYVTYQAQPIPTLPRKNDGALIIEIFLSLFGVFGVGWLTAGKTSVGLALLLGSIFIYWPVVILGTIFTFGIGLLCLGPLAILAIIINAILFNGMLNRQLAQAQHVAYTQQPHMQTPPPFMH</sequence>
<proteinExistence type="predicted"/>
<organism evidence="2 3">
    <name type="scientific">Ktedonobacter robiniae</name>
    <dbReference type="NCBI Taxonomy" id="2778365"/>
    <lineage>
        <taxon>Bacteria</taxon>
        <taxon>Bacillati</taxon>
        <taxon>Chloroflexota</taxon>
        <taxon>Ktedonobacteria</taxon>
        <taxon>Ktedonobacterales</taxon>
        <taxon>Ktedonobacteraceae</taxon>
        <taxon>Ktedonobacter</taxon>
    </lineage>
</organism>